<dbReference type="InterPro" id="IPR003107">
    <property type="entry name" value="HAT"/>
</dbReference>
<gene>
    <name evidence="10" type="ORF">B0G62_105156</name>
</gene>
<dbReference type="Pfam" id="PF13844">
    <property type="entry name" value="Glyco_transf_41"/>
    <property type="match status" value="2"/>
</dbReference>
<keyword evidence="4" id="KW-0328">Glycosyltransferase</keyword>
<dbReference type="Gene3D" id="1.25.40.10">
    <property type="entry name" value="Tetratricopeptide repeat domain"/>
    <property type="match status" value="5"/>
</dbReference>
<dbReference type="Pfam" id="PF14559">
    <property type="entry name" value="TPR_19"/>
    <property type="match status" value="1"/>
</dbReference>
<protein>
    <recommendedName>
        <fullName evidence="3">protein O-GlcNAc transferase</fullName>
        <ecNumber evidence="3">2.4.1.255</ecNumber>
    </recommendedName>
</protein>
<evidence type="ECO:0000256" key="8">
    <source>
        <dbReference type="PROSITE-ProRule" id="PRU00339"/>
    </source>
</evidence>
<accession>A0A2S4MBS1</accession>
<dbReference type="SUPFAM" id="SSF48452">
    <property type="entry name" value="TPR-like"/>
    <property type="match status" value="2"/>
</dbReference>
<feature type="repeat" description="TPR" evidence="8">
    <location>
        <begin position="56"/>
        <end position="89"/>
    </location>
</feature>
<feature type="repeat" description="TPR" evidence="8">
    <location>
        <begin position="362"/>
        <end position="395"/>
    </location>
</feature>
<dbReference type="AlphaFoldDB" id="A0A2S4MBS1"/>
<dbReference type="Pfam" id="PF13181">
    <property type="entry name" value="TPR_8"/>
    <property type="match status" value="3"/>
</dbReference>
<feature type="repeat" description="TPR" evidence="8">
    <location>
        <begin position="192"/>
        <end position="225"/>
    </location>
</feature>
<dbReference type="Pfam" id="PF13432">
    <property type="entry name" value="TPR_16"/>
    <property type="match status" value="1"/>
</dbReference>
<dbReference type="PROSITE" id="PS50005">
    <property type="entry name" value="TPR"/>
    <property type="match status" value="7"/>
</dbReference>
<feature type="repeat" description="TPR" evidence="8">
    <location>
        <begin position="294"/>
        <end position="327"/>
    </location>
</feature>
<dbReference type="InterPro" id="IPR019734">
    <property type="entry name" value="TPR_rpt"/>
</dbReference>
<dbReference type="InterPro" id="IPR011990">
    <property type="entry name" value="TPR-like_helical_dom_sf"/>
</dbReference>
<dbReference type="GO" id="GO:0097363">
    <property type="term" value="F:protein O-acetylglucosaminyltransferase activity"/>
    <property type="evidence" value="ECO:0007669"/>
    <property type="project" value="UniProtKB-EC"/>
</dbReference>
<feature type="repeat" description="TPR" evidence="8">
    <location>
        <begin position="328"/>
        <end position="361"/>
    </location>
</feature>
<dbReference type="PANTHER" id="PTHR44835:SF1">
    <property type="entry name" value="PROTEIN O-GLCNAC TRANSFERASE"/>
    <property type="match status" value="1"/>
</dbReference>
<sequence>MPDTLDDYNGRFLIDPCVRMQIEELFQQAHERHIAGDFSAAHEIYSRIVELDPLHGPAHFRLAVIALQQGRFQDAIVGLTRALEIEPDNRRYREALGQAYAFAHRHADAASVYRTLLEADASDPDHWFGLASALQAQGAHHDAAQAWEALTQRDPQRADAFNNLGNCRRLLGEAEHAQNAYERALAAQPGNVEALVNLGTLLRSQGQHAQALAMLREAVAGSPDSTAALVNLGALLLDEGDPQEAANVLERALKIAPDFAHAAYNYGNALHALGRRREAQAQYRHALTIDAAHAEAANNLGNVCRELAEHKAAMDAFETAIRARPDFVDAWNNAANLQRALGHHDRACELLRKALELAPEHSPTLNNLGNVLKDRGELDDGVACFERAVKSDPDNLTAHSNLLYALSFQSASPEAILAQARRWSAQHEAPLRTVRFSHTPKDMQGRRLRIGYVSADFREHCQALFMTPLLSHHDRSRFEIHAYSSVVRPDEVTARLATHVDAWHDVRQLNDAALAEKIHADGIDILVDLTMHMADGRPLLFARRPAPVQVAWLAYPGTTGIDAIGYRFTDPHLDPPSFEAHYTERTIRLPDTFWCYDPLAREPAVNALPAKQAGHVTLGSLNNPCKLTESTLELWSRVFAALPDARLILMAAPGEAQQRLAARLARHGIDPARVRFVPFQPREAYLRTYHEIDLAIDTLPYNGHTTTLDALWMGVPVVTRVGATCAGRAGLSQLANLGLDSLAAFSDEDFVQTVVSLATYLPRLAHLRASLRARMQASPLMDGARFARGMESAYETMWREWADAGVGGAHTAS</sequence>
<dbReference type="Gene3D" id="3.40.50.11380">
    <property type="match status" value="1"/>
</dbReference>
<feature type="domain" description="O-GlcNAc transferase C-terminal" evidence="9">
    <location>
        <begin position="620"/>
        <end position="788"/>
    </location>
</feature>
<dbReference type="EC" id="2.4.1.255" evidence="3"/>
<dbReference type="PANTHER" id="PTHR44835">
    <property type="entry name" value="UDP-N-ACETYLGLUCOSAMINE--PEPTIDE N-ACETYLGLUCOSAMINYLTRANSFERASE SPINDLY-RELATED"/>
    <property type="match status" value="1"/>
</dbReference>
<keyword evidence="7 8" id="KW-0802">TPR repeat</keyword>
<dbReference type="EMBL" id="PQGA01000005">
    <property type="protein sequence ID" value="POR52188.1"/>
    <property type="molecule type" value="Genomic_DNA"/>
</dbReference>
<evidence type="ECO:0000256" key="5">
    <source>
        <dbReference type="ARBA" id="ARBA00022679"/>
    </source>
</evidence>
<keyword evidence="11" id="KW-1185">Reference proteome</keyword>
<evidence type="ECO:0000259" key="9">
    <source>
        <dbReference type="Pfam" id="PF13844"/>
    </source>
</evidence>
<proteinExistence type="inferred from homology"/>
<dbReference type="SMART" id="SM00028">
    <property type="entry name" value="TPR"/>
    <property type="match status" value="11"/>
</dbReference>
<dbReference type="InterPro" id="IPR029489">
    <property type="entry name" value="OGT/SEC/SPY_C"/>
</dbReference>
<evidence type="ECO:0000256" key="2">
    <source>
        <dbReference type="ARBA" id="ARBA00005386"/>
    </source>
</evidence>
<comment type="pathway">
    <text evidence="1">Protein modification; protein glycosylation.</text>
</comment>
<dbReference type="Pfam" id="PF07719">
    <property type="entry name" value="TPR_2"/>
    <property type="match status" value="1"/>
</dbReference>
<evidence type="ECO:0000256" key="1">
    <source>
        <dbReference type="ARBA" id="ARBA00004922"/>
    </source>
</evidence>
<feature type="repeat" description="TPR" evidence="8">
    <location>
        <begin position="158"/>
        <end position="191"/>
    </location>
</feature>
<dbReference type="InterPro" id="IPR013105">
    <property type="entry name" value="TPR_2"/>
</dbReference>
<dbReference type="Proteomes" id="UP000237381">
    <property type="component" value="Unassembled WGS sequence"/>
</dbReference>
<keyword evidence="5 10" id="KW-0808">Transferase</keyword>
<evidence type="ECO:0000256" key="6">
    <source>
        <dbReference type="ARBA" id="ARBA00022737"/>
    </source>
</evidence>
<dbReference type="PROSITE" id="PS50293">
    <property type="entry name" value="TPR_REGION"/>
    <property type="match status" value="1"/>
</dbReference>
<reference evidence="10 11" key="1">
    <citation type="submission" date="2018-01" db="EMBL/GenBank/DDBJ databases">
        <title>Genomic Encyclopedia of Type Strains, Phase III (KMG-III): the genomes of soil and plant-associated and newly described type strains.</title>
        <authorList>
            <person name="Whitman W."/>
        </authorList>
    </citation>
    <scope>NUCLEOTIDE SEQUENCE [LARGE SCALE GENOMIC DNA]</scope>
    <source>
        <strain evidence="10 11">JCM 18070</strain>
    </source>
</reference>
<feature type="domain" description="O-GlcNAc transferase C-terminal" evidence="9">
    <location>
        <begin position="398"/>
        <end position="597"/>
    </location>
</feature>
<evidence type="ECO:0000256" key="7">
    <source>
        <dbReference type="ARBA" id="ARBA00022803"/>
    </source>
</evidence>
<dbReference type="SMART" id="SM00386">
    <property type="entry name" value="HAT"/>
    <property type="match status" value="5"/>
</dbReference>
<dbReference type="SUPFAM" id="SSF53756">
    <property type="entry name" value="UDP-Glycosyltransferase/glycogen phosphorylase"/>
    <property type="match status" value="1"/>
</dbReference>
<dbReference type="Pfam" id="PF13424">
    <property type="entry name" value="TPR_12"/>
    <property type="match status" value="1"/>
</dbReference>
<dbReference type="Gene3D" id="3.40.50.2000">
    <property type="entry name" value="Glycogen Phosphorylase B"/>
    <property type="match status" value="1"/>
</dbReference>
<comment type="caution">
    <text evidence="10">The sequence shown here is derived from an EMBL/GenBank/DDBJ whole genome shotgun (WGS) entry which is preliminary data.</text>
</comment>
<feature type="repeat" description="TPR" evidence="8">
    <location>
        <begin position="226"/>
        <end position="259"/>
    </location>
</feature>
<comment type="similarity">
    <text evidence="2">Belongs to the glycosyltransferase 41 family. O-GlcNAc transferase subfamily.</text>
</comment>
<evidence type="ECO:0000313" key="11">
    <source>
        <dbReference type="Proteomes" id="UP000237381"/>
    </source>
</evidence>
<evidence type="ECO:0000313" key="10">
    <source>
        <dbReference type="EMBL" id="POR52188.1"/>
    </source>
</evidence>
<dbReference type="GO" id="GO:0006396">
    <property type="term" value="P:RNA processing"/>
    <property type="evidence" value="ECO:0007669"/>
    <property type="project" value="InterPro"/>
</dbReference>
<dbReference type="InterPro" id="IPR051939">
    <property type="entry name" value="Glycosyltr_41/O-GlcNAc_trsf"/>
</dbReference>
<evidence type="ECO:0000256" key="4">
    <source>
        <dbReference type="ARBA" id="ARBA00022676"/>
    </source>
</evidence>
<evidence type="ECO:0000256" key="3">
    <source>
        <dbReference type="ARBA" id="ARBA00011970"/>
    </source>
</evidence>
<organism evidence="10 11">
    <name type="scientific">Paraburkholderia eburnea</name>
    <dbReference type="NCBI Taxonomy" id="1189126"/>
    <lineage>
        <taxon>Bacteria</taxon>
        <taxon>Pseudomonadati</taxon>
        <taxon>Pseudomonadota</taxon>
        <taxon>Betaproteobacteria</taxon>
        <taxon>Burkholderiales</taxon>
        <taxon>Burkholderiaceae</taxon>
        <taxon>Paraburkholderia</taxon>
    </lineage>
</organism>
<keyword evidence="6" id="KW-0677">Repeat</keyword>
<name>A0A2S4MBS1_9BURK</name>